<dbReference type="Pfam" id="PF13791">
    <property type="entry name" value="Sigma_reg_C"/>
    <property type="match status" value="1"/>
</dbReference>
<keyword evidence="1" id="KW-1133">Transmembrane helix</keyword>
<feature type="domain" description="Sigma factor regulator C-terminal" evidence="2">
    <location>
        <begin position="183"/>
        <end position="258"/>
    </location>
</feature>
<feature type="transmembrane region" description="Helical" evidence="1">
    <location>
        <begin position="32"/>
        <end position="53"/>
    </location>
</feature>
<accession>A0A366JZV8</accession>
<evidence type="ECO:0000256" key="1">
    <source>
        <dbReference type="SAM" id="Phobius"/>
    </source>
</evidence>
<sequence length="300" mass="34055">MDKKNSKQNSEIDFLSDPLFRRSIKKARWKQIGLYTLISIVTVILCIVIIHLGTQYLINKKIQADNIKQANIVNGEPIKGAGITNSGTRYQYNIFSAVGETVYYKRIGNRQFVWDTETKKYPAIGKVQIINRGSGLTEINQMNEEAKRVVRYNQLNNERIIDFYYPNINYSYLPQELGIATGLDENTLIEVALSFKEPMTTSDLGEVLGYKNVDWLWVNKKTEQQMEQMEAMQGSDSVKVQNGDSAYGFGVSEEFPYSDSQIKNTLISGAIISGTPKELKRFLDLNIIRSSVIGATIDKY</sequence>
<dbReference type="EMBL" id="QNSF01000003">
    <property type="protein sequence ID" value="RBP94984.1"/>
    <property type="molecule type" value="Genomic_DNA"/>
</dbReference>
<keyword evidence="1" id="KW-0472">Membrane</keyword>
<evidence type="ECO:0000313" key="3">
    <source>
        <dbReference type="EMBL" id="RBP94984.1"/>
    </source>
</evidence>
<proteinExistence type="predicted"/>
<comment type="caution">
    <text evidence="3">The sequence shown here is derived from an EMBL/GenBank/DDBJ whole genome shotgun (WGS) entry which is preliminary data.</text>
</comment>
<gene>
    <name evidence="3" type="ORF">DFO70_10312</name>
</gene>
<reference evidence="3 4" key="1">
    <citation type="submission" date="2018-06" db="EMBL/GenBank/DDBJ databases">
        <title>Freshwater and sediment microbial communities from various areas in North America, analyzing microbe dynamics in response to fracking.</title>
        <authorList>
            <person name="Lamendella R."/>
        </authorList>
    </citation>
    <scope>NUCLEOTIDE SEQUENCE [LARGE SCALE GENOMIC DNA]</scope>
    <source>
        <strain evidence="3 4">14_TX</strain>
    </source>
</reference>
<protein>
    <submittedName>
        <fullName evidence="3">Sigma factor regulator</fullName>
    </submittedName>
</protein>
<keyword evidence="1" id="KW-0812">Transmembrane</keyword>
<organism evidence="3 4">
    <name type="scientific">Cytobacillus firmus</name>
    <name type="common">Bacillus firmus</name>
    <dbReference type="NCBI Taxonomy" id="1399"/>
    <lineage>
        <taxon>Bacteria</taxon>
        <taxon>Bacillati</taxon>
        <taxon>Bacillota</taxon>
        <taxon>Bacilli</taxon>
        <taxon>Bacillales</taxon>
        <taxon>Bacillaceae</taxon>
        <taxon>Cytobacillus</taxon>
    </lineage>
</organism>
<dbReference type="AlphaFoldDB" id="A0A366JZV8"/>
<keyword evidence="4" id="KW-1185">Reference proteome</keyword>
<name>A0A366JZV8_CYTFI</name>
<evidence type="ECO:0000259" key="2">
    <source>
        <dbReference type="Pfam" id="PF13791"/>
    </source>
</evidence>
<dbReference type="InterPro" id="IPR025672">
    <property type="entry name" value="Sigma_reg_C_dom"/>
</dbReference>
<evidence type="ECO:0000313" key="4">
    <source>
        <dbReference type="Proteomes" id="UP000252731"/>
    </source>
</evidence>
<dbReference type="Proteomes" id="UP000252731">
    <property type="component" value="Unassembled WGS sequence"/>
</dbReference>